<dbReference type="EMBL" id="KZ308791">
    <property type="protein sequence ID" value="KAG8234250.1"/>
    <property type="molecule type" value="Genomic_DNA"/>
</dbReference>
<dbReference type="GO" id="GO:0045814">
    <property type="term" value="P:negative regulation of gene expression, epigenetic"/>
    <property type="evidence" value="ECO:0007669"/>
    <property type="project" value="TreeGrafter"/>
</dbReference>
<dbReference type="PANTHER" id="PTHR12628">
    <property type="entry name" value="POLYCOMB-LIKE TRANSCRIPTION FACTOR"/>
    <property type="match status" value="1"/>
</dbReference>
<dbReference type="InterPro" id="IPR019786">
    <property type="entry name" value="Zinc_finger_PHD-type_CS"/>
</dbReference>
<feature type="non-terminal residue" evidence="8">
    <location>
        <position position="1"/>
    </location>
</feature>
<sequence length="342" mass="39393">MYAIVKVDTVNDRCLVKFGDNTQRWSSLKDLAKLSSQDEHELLCVVCKKSNQKSYDSILVCDHCGRGYHQNCHRPNVGIVDAESPWSCSRCTENGRRPHRNHSVEAFGPQTGALRKEVGTLTGGVTDANSSVVKKPVIGLSYDLLVVLSLYNQTPRVFNPAFVQLNPRGSMVTLKLPASRRRDPPGMVMRGRSKKKLYMSSVTFCTVLELWGPHMLTMQVESLTWDSQHRINTEQKYCYCGCTGEWFWRMLQCGRCRQWFHDRCLNCLKYPLYCGDRFYIFVCAVCNGGNEFIRRLELQLVDVVHLALFNLTVINAKKYYDFETVLIPYINENWKYFQLPPK</sequence>
<keyword evidence="4" id="KW-0862">Zinc</keyword>
<dbReference type="GO" id="GO:0003682">
    <property type="term" value="F:chromatin binding"/>
    <property type="evidence" value="ECO:0007669"/>
    <property type="project" value="TreeGrafter"/>
</dbReference>
<dbReference type="InterPro" id="IPR001965">
    <property type="entry name" value="Znf_PHD"/>
</dbReference>
<dbReference type="GO" id="GO:0008270">
    <property type="term" value="F:zinc ion binding"/>
    <property type="evidence" value="ECO:0007669"/>
    <property type="project" value="UniProtKB-KW"/>
</dbReference>
<reference evidence="8" key="2">
    <citation type="submission" date="2017-10" db="EMBL/GenBank/DDBJ databases">
        <title>Ladona fulva Genome sequencing and assembly.</title>
        <authorList>
            <person name="Murali S."/>
            <person name="Richards S."/>
            <person name="Bandaranaike D."/>
            <person name="Bellair M."/>
            <person name="Blankenburg K."/>
            <person name="Chao H."/>
            <person name="Dinh H."/>
            <person name="Doddapaneni H."/>
            <person name="Dugan-Rocha S."/>
            <person name="Elkadiri S."/>
            <person name="Gnanaolivu R."/>
            <person name="Hernandez B."/>
            <person name="Skinner E."/>
            <person name="Javaid M."/>
            <person name="Lee S."/>
            <person name="Li M."/>
            <person name="Ming W."/>
            <person name="Munidasa M."/>
            <person name="Muniz J."/>
            <person name="Nguyen L."/>
            <person name="Hughes D."/>
            <person name="Osuji N."/>
            <person name="Pu L.-L."/>
            <person name="Puazo M."/>
            <person name="Qu C."/>
            <person name="Quiroz J."/>
            <person name="Raj R."/>
            <person name="Weissenberger G."/>
            <person name="Xin Y."/>
            <person name="Zou X."/>
            <person name="Han Y."/>
            <person name="Worley K."/>
            <person name="Muzny D."/>
            <person name="Gibbs R."/>
        </authorList>
    </citation>
    <scope>NUCLEOTIDE SEQUENCE</scope>
    <source>
        <strain evidence="8">Sampled in the wild</strain>
    </source>
</reference>
<accession>A0A8K0KG35</accession>
<dbReference type="GO" id="GO:0005634">
    <property type="term" value="C:nucleus"/>
    <property type="evidence" value="ECO:0007669"/>
    <property type="project" value="UniProtKB-SubCell"/>
</dbReference>
<dbReference type="Proteomes" id="UP000792457">
    <property type="component" value="Unassembled WGS sequence"/>
</dbReference>
<comment type="caution">
    <text evidence="8">The sequence shown here is derived from an EMBL/GenBank/DDBJ whole genome shotgun (WGS) entry which is preliminary data.</text>
</comment>
<dbReference type="AlphaFoldDB" id="A0A8K0KG35"/>
<dbReference type="Gene3D" id="3.30.40.10">
    <property type="entry name" value="Zinc/RING finger domain, C3HC4 (zinc finger)"/>
    <property type="match status" value="1"/>
</dbReference>
<dbReference type="Pfam" id="PF00628">
    <property type="entry name" value="PHD"/>
    <property type="match status" value="1"/>
</dbReference>
<dbReference type="InterPro" id="IPR011011">
    <property type="entry name" value="Znf_FYVE_PHD"/>
</dbReference>
<dbReference type="PROSITE" id="PS50016">
    <property type="entry name" value="ZF_PHD_2"/>
    <property type="match status" value="1"/>
</dbReference>
<evidence type="ECO:0000256" key="5">
    <source>
        <dbReference type="ARBA" id="ARBA00023242"/>
    </source>
</evidence>
<evidence type="ECO:0000259" key="7">
    <source>
        <dbReference type="PROSITE" id="PS50016"/>
    </source>
</evidence>
<evidence type="ECO:0000313" key="9">
    <source>
        <dbReference type="Proteomes" id="UP000792457"/>
    </source>
</evidence>
<feature type="domain" description="PHD-type" evidence="7">
    <location>
        <begin position="41"/>
        <end position="94"/>
    </location>
</feature>
<organism evidence="8 9">
    <name type="scientific">Ladona fulva</name>
    <name type="common">Scarce chaser dragonfly</name>
    <name type="synonym">Libellula fulva</name>
    <dbReference type="NCBI Taxonomy" id="123851"/>
    <lineage>
        <taxon>Eukaryota</taxon>
        <taxon>Metazoa</taxon>
        <taxon>Ecdysozoa</taxon>
        <taxon>Arthropoda</taxon>
        <taxon>Hexapoda</taxon>
        <taxon>Insecta</taxon>
        <taxon>Pterygota</taxon>
        <taxon>Palaeoptera</taxon>
        <taxon>Odonata</taxon>
        <taxon>Epiprocta</taxon>
        <taxon>Anisoptera</taxon>
        <taxon>Libelluloidea</taxon>
        <taxon>Libellulidae</taxon>
        <taxon>Ladona</taxon>
    </lineage>
</organism>
<evidence type="ECO:0000313" key="8">
    <source>
        <dbReference type="EMBL" id="KAG8234250.1"/>
    </source>
</evidence>
<keyword evidence="5" id="KW-0539">Nucleus</keyword>
<evidence type="ECO:0000256" key="4">
    <source>
        <dbReference type="ARBA" id="ARBA00022833"/>
    </source>
</evidence>
<dbReference type="PROSITE" id="PS01359">
    <property type="entry name" value="ZF_PHD_1"/>
    <property type="match status" value="1"/>
</dbReference>
<keyword evidence="3 6" id="KW-0863">Zinc-finger</keyword>
<keyword evidence="9" id="KW-1185">Reference proteome</keyword>
<dbReference type="Gene3D" id="2.30.30.140">
    <property type="match status" value="1"/>
</dbReference>
<dbReference type="InterPro" id="IPR013083">
    <property type="entry name" value="Znf_RING/FYVE/PHD"/>
</dbReference>
<reference evidence="8" key="1">
    <citation type="submission" date="2013-04" db="EMBL/GenBank/DDBJ databases">
        <authorList>
            <person name="Qu J."/>
            <person name="Murali S.C."/>
            <person name="Bandaranaike D."/>
            <person name="Bellair M."/>
            <person name="Blankenburg K."/>
            <person name="Chao H."/>
            <person name="Dinh H."/>
            <person name="Doddapaneni H."/>
            <person name="Downs B."/>
            <person name="Dugan-Rocha S."/>
            <person name="Elkadiri S."/>
            <person name="Gnanaolivu R.D."/>
            <person name="Hernandez B."/>
            <person name="Javaid M."/>
            <person name="Jayaseelan J.C."/>
            <person name="Lee S."/>
            <person name="Li M."/>
            <person name="Ming W."/>
            <person name="Munidasa M."/>
            <person name="Muniz J."/>
            <person name="Nguyen L."/>
            <person name="Ongeri F."/>
            <person name="Osuji N."/>
            <person name="Pu L.-L."/>
            <person name="Puazo M."/>
            <person name="Qu C."/>
            <person name="Quiroz J."/>
            <person name="Raj R."/>
            <person name="Weissenberger G."/>
            <person name="Xin Y."/>
            <person name="Zou X."/>
            <person name="Han Y."/>
            <person name="Richards S."/>
            <person name="Worley K."/>
            <person name="Muzny D."/>
            <person name="Gibbs R."/>
        </authorList>
    </citation>
    <scope>NUCLEOTIDE SEQUENCE</scope>
    <source>
        <strain evidence="8">Sampled in the wild</strain>
    </source>
</reference>
<dbReference type="GO" id="GO:0003677">
    <property type="term" value="F:DNA binding"/>
    <property type="evidence" value="ECO:0007669"/>
    <property type="project" value="TreeGrafter"/>
</dbReference>
<comment type="subcellular location">
    <subcellularLocation>
        <location evidence="1">Nucleus</location>
    </subcellularLocation>
</comment>
<protein>
    <recommendedName>
        <fullName evidence="7">PHD-type domain-containing protein</fullName>
    </recommendedName>
</protein>
<keyword evidence="2" id="KW-0479">Metal-binding</keyword>
<gene>
    <name evidence="8" type="ORF">J437_LFUL007757</name>
</gene>
<dbReference type="InterPro" id="IPR019787">
    <property type="entry name" value="Znf_PHD-finger"/>
</dbReference>
<dbReference type="Gene3D" id="3.90.980.20">
    <property type="match status" value="1"/>
</dbReference>
<evidence type="ECO:0000256" key="3">
    <source>
        <dbReference type="ARBA" id="ARBA00022771"/>
    </source>
</evidence>
<dbReference type="SUPFAM" id="SSF57903">
    <property type="entry name" value="FYVE/PHD zinc finger"/>
    <property type="match status" value="2"/>
</dbReference>
<evidence type="ECO:0000256" key="1">
    <source>
        <dbReference type="ARBA" id="ARBA00004123"/>
    </source>
</evidence>
<dbReference type="PANTHER" id="PTHR12628:SF21">
    <property type="entry name" value="PHD-TYPE DOMAIN-CONTAINING PROTEIN"/>
    <property type="match status" value="1"/>
</dbReference>
<dbReference type="OrthoDB" id="10033786at2759"/>
<proteinExistence type="predicted"/>
<evidence type="ECO:0000256" key="6">
    <source>
        <dbReference type="PROSITE-ProRule" id="PRU00146"/>
    </source>
</evidence>
<evidence type="ECO:0000256" key="2">
    <source>
        <dbReference type="ARBA" id="ARBA00022723"/>
    </source>
</evidence>
<dbReference type="SMART" id="SM00249">
    <property type="entry name" value="PHD"/>
    <property type="match status" value="2"/>
</dbReference>
<name>A0A8K0KG35_LADFU</name>